<evidence type="ECO:0000313" key="1">
    <source>
        <dbReference type="EMBL" id="CAF4159910.1"/>
    </source>
</evidence>
<dbReference type="PANTHER" id="PTHR46954">
    <property type="entry name" value="C2H2-TYPE DOMAIN-CONTAINING PROTEIN"/>
    <property type="match status" value="1"/>
</dbReference>
<dbReference type="PANTHER" id="PTHR46954:SF1">
    <property type="entry name" value="C2H2-TYPE DOMAIN-CONTAINING PROTEIN"/>
    <property type="match status" value="1"/>
</dbReference>
<reference evidence="1" key="1">
    <citation type="submission" date="2021-02" db="EMBL/GenBank/DDBJ databases">
        <authorList>
            <person name="Nowell W R."/>
        </authorList>
    </citation>
    <scope>NUCLEOTIDE SEQUENCE</scope>
</reference>
<feature type="non-terminal residue" evidence="1">
    <location>
        <position position="1"/>
    </location>
</feature>
<dbReference type="EMBL" id="CAJOBJ010011498">
    <property type="protein sequence ID" value="CAF4159910.1"/>
    <property type="molecule type" value="Genomic_DNA"/>
</dbReference>
<organism evidence="1 2">
    <name type="scientific">Rotaria magnacalcarata</name>
    <dbReference type="NCBI Taxonomy" id="392030"/>
    <lineage>
        <taxon>Eukaryota</taxon>
        <taxon>Metazoa</taxon>
        <taxon>Spiralia</taxon>
        <taxon>Gnathifera</taxon>
        <taxon>Rotifera</taxon>
        <taxon>Eurotatoria</taxon>
        <taxon>Bdelloidea</taxon>
        <taxon>Philodinida</taxon>
        <taxon>Philodinidae</taxon>
        <taxon>Rotaria</taxon>
    </lineage>
</organism>
<comment type="caution">
    <text evidence="1">The sequence shown here is derived from an EMBL/GenBank/DDBJ whole genome shotgun (WGS) entry which is preliminary data.</text>
</comment>
<sequence length="114" mass="12444">TSTFNNEHEIQIKLPDHDFVIATKHKLIPSVYGACIINDERVSYSGSTFAAIRSGKHDHSSALAYANDFDTLVQLPEFEKVALSDGIVKPVVILSVDGGSDENPRYPKTIKAAT</sequence>
<dbReference type="Proteomes" id="UP000681720">
    <property type="component" value="Unassembled WGS sequence"/>
</dbReference>
<dbReference type="AlphaFoldDB" id="A0A8S2RGP0"/>
<gene>
    <name evidence="1" type="ORF">GIL414_LOCUS19896</name>
</gene>
<feature type="non-terminal residue" evidence="1">
    <location>
        <position position="114"/>
    </location>
</feature>
<evidence type="ECO:0000313" key="2">
    <source>
        <dbReference type="Proteomes" id="UP000681720"/>
    </source>
</evidence>
<accession>A0A8S2RGP0</accession>
<name>A0A8S2RGP0_9BILA</name>
<protein>
    <submittedName>
        <fullName evidence="1">Uncharacterized protein</fullName>
    </submittedName>
</protein>
<proteinExistence type="predicted"/>